<dbReference type="Pfam" id="PF00005">
    <property type="entry name" value="ABC_tran"/>
    <property type="match status" value="2"/>
</dbReference>
<feature type="domain" description="ABC transmembrane type-1" evidence="13">
    <location>
        <begin position="286"/>
        <end position="559"/>
    </location>
</feature>
<dbReference type="GO" id="GO:0016887">
    <property type="term" value="F:ATP hydrolysis activity"/>
    <property type="evidence" value="ECO:0007669"/>
    <property type="project" value="InterPro"/>
</dbReference>
<dbReference type="FunFam" id="1.20.1560.10:FF:000055">
    <property type="entry name" value="ABC multidrug transporter (Eurofung)"/>
    <property type="match status" value="1"/>
</dbReference>
<feature type="transmembrane region" description="Helical" evidence="11">
    <location>
        <begin position="496"/>
        <end position="521"/>
    </location>
</feature>
<dbReference type="InterPro" id="IPR044726">
    <property type="entry name" value="ABCC_6TM_D2"/>
</dbReference>
<gene>
    <name evidence="14" type="ORF">PENSOL_c030G06601</name>
</gene>
<keyword evidence="9 11" id="KW-0472">Membrane</keyword>
<dbReference type="Gene3D" id="1.20.1560.10">
    <property type="entry name" value="ABC transporter type 1, transmembrane domain"/>
    <property type="match status" value="2"/>
</dbReference>
<dbReference type="CDD" id="cd03244">
    <property type="entry name" value="ABCC_MRP_domain2"/>
    <property type="match status" value="1"/>
</dbReference>
<dbReference type="PROSITE" id="PS50929">
    <property type="entry name" value="ABC_TM1F"/>
    <property type="match status" value="2"/>
</dbReference>
<feature type="transmembrane region" description="Helical" evidence="11">
    <location>
        <begin position="403"/>
        <end position="431"/>
    </location>
</feature>
<feature type="transmembrane region" description="Helical" evidence="11">
    <location>
        <begin position="42"/>
        <end position="61"/>
    </location>
</feature>
<dbReference type="Gene3D" id="3.40.50.300">
    <property type="entry name" value="P-loop containing nucleotide triphosphate hydrolases"/>
    <property type="match status" value="2"/>
</dbReference>
<feature type="domain" description="ABC transmembrane type-1" evidence="13">
    <location>
        <begin position="922"/>
        <end position="1184"/>
    </location>
</feature>
<accession>A0A1V6QXK4</accession>
<evidence type="ECO:0000256" key="10">
    <source>
        <dbReference type="ARBA" id="ARBA00023180"/>
    </source>
</evidence>
<dbReference type="GO" id="GO:0005886">
    <property type="term" value="C:plasma membrane"/>
    <property type="evidence" value="ECO:0007669"/>
    <property type="project" value="UniProtKB-SubCell"/>
</dbReference>
<dbReference type="PROSITE" id="PS50893">
    <property type="entry name" value="ABC_TRANSPORTER_2"/>
    <property type="match status" value="2"/>
</dbReference>
<keyword evidence="10" id="KW-0325">Glycoprotein</keyword>
<evidence type="ECO:0000256" key="5">
    <source>
        <dbReference type="ARBA" id="ARBA00022692"/>
    </source>
</evidence>
<feature type="domain" description="ABC transporter" evidence="12">
    <location>
        <begin position="1227"/>
        <end position="1459"/>
    </location>
</feature>
<dbReference type="Pfam" id="PF24357">
    <property type="entry name" value="TMD0_ABC"/>
    <property type="match status" value="1"/>
</dbReference>
<evidence type="ECO:0000256" key="9">
    <source>
        <dbReference type="ARBA" id="ARBA00023136"/>
    </source>
</evidence>
<evidence type="ECO:0000256" key="8">
    <source>
        <dbReference type="ARBA" id="ARBA00022989"/>
    </source>
</evidence>
<evidence type="ECO:0000256" key="2">
    <source>
        <dbReference type="ARBA" id="ARBA00009726"/>
    </source>
</evidence>
<dbReference type="FunFam" id="3.40.50.300:FF:000838">
    <property type="entry name" value="ABC multidrug transporter (Eurofung)"/>
    <property type="match status" value="1"/>
</dbReference>
<dbReference type="GO" id="GO:0005524">
    <property type="term" value="F:ATP binding"/>
    <property type="evidence" value="ECO:0007669"/>
    <property type="project" value="UniProtKB-KW"/>
</dbReference>
<proteinExistence type="inferred from homology"/>
<evidence type="ECO:0000256" key="11">
    <source>
        <dbReference type="SAM" id="Phobius"/>
    </source>
</evidence>
<keyword evidence="5 11" id="KW-0812">Transmembrane</keyword>
<dbReference type="PANTHER" id="PTHR24223:SF269">
    <property type="entry name" value="ABC MULTIDRUG TRANSPORTER (EUROFUNG)-RELATED"/>
    <property type="match status" value="1"/>
</dbReference>
<feature type="transmembrane region" description="Helical" evidence="11">
    <location>
        <begin position="1015"/>
        <end position="1036"/>
    </location>
</feature>
<dbReference type="InterPro" id="IPR044746">
    <property type="entry name" value="ABCC_6TM_D1"/>
</dbReference>
<dbReference type="Proteomes" id="UP000191612">
    <property type="component" value="Unassembled WGS sequence"/>
</dbReference>
<dbReference type="EMBL" id="MDYO01000030">
    <property type="protein sequence ID" value="OQD93797.1"/>
    <property type="molecule type" value="Genomic_DNA"/>
</dbReference>
<dbReference type="InterPro" id="IPR056227">
    <property type="entry name" value="TMD0_ABC"/>
</dbReference>
<dbReference type="FunFam" id="3.40.50.300:FF:001854">
    <property type="entry name" value="ABC multidrug transporter (Eurofung)"/>
    <property type="match status" value="1"/>
</dbReference>
<evidence type="ECO:0000256" key="1">
    <source>
        <dbReference type="ARBA" id="ARBA00004651"/>
    </source>
</evidence>
<dbReference type="GO" id="GO:0140359">
    <property type="term" value="F:ABC-type transporter activity"/>
    <property type="evidence" value="ECO:0007669"/>
    <property type="project" value="InterPro"/>
</dbReference>
<dbReference type="InterPro" id="IPR027417">
    <property type="entry name" value="P-loop_NTPase"/>
</dbReference>
<comment type="similarity">
    <text evidence="2">Belongs to the ABC transporter superfamily. ABCC family. Conjugate transporter (TC 3.A.1.208) subfamily.</text>
</comment>
<sequence length="1459" mass="161268">MSGFVVRDLSTGSLQPATRAGLELFGPAPSIRFDFTPLFEDTILSLLPSALLLLILPYRIISLYGQRPKVSSGGLLRESKSIFLATFAAIHLALLVLHVLNSSLRTSATIAESALAFIASIGLCLLSWLEHLRSIRPSPIINGYILLTLIFDIARARTLFLDSSNRSIAGIFSSMIGVKVMVLLAEAVEKRNLLLGPYRDLSPEETSGIYSKSFFFWLNQLMTSGFQRVLQNHDLYPIDSDMSSSVLHQRMKDVWSSATHDKPRALFWALLRVNLKPLLFCVVPRLLQMGFRYTQPFLLTRTIAFANDEGQPDSTGWGLTGAFFIVLLGVAVSNGFFYHMTFHFVTSARGSLVSIIYSKTVDLSVTALDESVAVTLMSSDVQAICNGLQLINDIWGVPVELAIVIYLLTLQLGIVALVPAILALISTVAIISMANSMGHAQNIWMKSIQTRVDVTSTMLGSMKSVKMLGFTDWLAGIVQGLRISELQEAKLFRRLLVLRVFLANSLNFLAPPLTFAIFATIPQKGHSLNVNSVYTTLSLISLLAGPINTFIRAIPAMNTALASLGRIQEFLQSESRRDHRIILENSPASTQPIQSSLEGLELSDLSPPRHNSASEVIAARDVSFAWGNDTVFAVHDVNLSVQKGQFCFIIGSTGCGKSTLMKGIMGETPSTKGFLYTKYREAAFVDQTPWIRNTSFRDNILGVSNYTKTWYHEVVSACGLDQDVANLPNGHSTKVGSSGISLSGGQKQRLALARAVYARKSVILLDDILSGLDAETEEHIFKRLFARKGLFRRMGTTVLLSTHAVQRLAYADHIVAMESDGSIAEQGTLEELKTSGGYLSHLKAQYKEQASDEVRPQQHEATNSVLNFSDQGNHDAMEGALTRQNGDFALYLYYFGSVHWASSAFWMTFLVLEGVASKLSELLVKSWVSALESHGSAVNTFYLVLYALVSIIAAFALVGGAYHLLMFFAPRSAQTLHKRLLNSVMHAPLSFFTSVDTGTTMNRFSQDMTLIDHDLPYSALDFIFSLSGGVMSAIMMCISARYFAAMVPPFFLFLWMLQKFYLRTSRQMRLLDLEAKSPLFSQFIESLSGLVTIRAFGWSSAFEDQNLALLDASQKPFYLLFCIQRWLELALDLSVAILGAILMALVVKLRSEVGTGYVGLAILNVITFSESLSQILRNWAELETSIGAIARIRDFVAHTASENKPGENEGLQAMGLDLSSWPSNGAIEFRNVYASYKRDQPHILRNLSLSIQPGQKIGICGRSGSGKSSLLAALFRLVEIEPESQILIDGVDIAHIPRQTTRAALNAIPQEPFFTHGTVRTNIDPSNTNSLEEIERALRRVELWDIVETKGGFDAPLDANFFSHGQRQLFCLARALLRNSKIVILDEMSSNVDFVSDALMQRVVREDFADCTILAVAHRLETILDFDRIAMIQNGELIEFDTPEVLLKTDSAFKELYES</sequence>
<evidence type="ECO:0000256" key="4">
    <source>
        <dbReference type="ARBA" id="ARBA00022475"/>
    </source>
</evidence>
<keyword evidence="7" id="KW-0067">ATP-binding</keyword>
<evidence type="ECO:0000256" key="6">
    <source>
        <dbReference type="ARBA" id="ARBA00022741"/>
    </source>
</evidence>
<feature type="domain" description="ABC transporter" evidence="12">
    <location>
        <begin position="617"/>
        <end position="844"/>
    </location>
</feature>
<feature type="transmembrane region" description="Helical" evidence="11">
    <location>
        <begin position="891"/>
        <end position="912"/>
    </location>
</feature>
<keyword evidence="8 11" id="KW-1133">Transmembrane helix</keyword>
<feature type="transmembrane region" description="Helical" evidence="11">
    <location>
        <begin position="317"/>
        <end position="338"/>
    </location>
</feature>
<protein>
    <recommendedName>
        <fullName evidence="16">ABC transporter</fullName>
    </recommendedName>
</protein>
<feature type="transmembrane region" description="Helical" evidence="11">
    <location>
        <begin position="106"/>
        <end position="129"/>
    </location>
</feature>
<dbReference type="InterPro" id="IPR011527">
    <property type="entry name" value="ABC1_TM_dom"/>
</dbReference>
<feature type="transmembrane region" description="Helical" evidence="11">
    <location>
        <begin position="167"/>
        <end position="185"/>
    </location>
</feature>
<feature type="transmembrane region" description="Helical" evidence="11">
    <location>
        <begin position="533"/>
        <end position="551"/>
    </location>
</feature>
<evidence type="ECO:0000256" key="3">
    <source>
        <dbReference type="ARBA" id="ARBA00022448"/>
    </source>
</evidence>
<keyword evidence="3" id="KW-0813">Transport</keyword>
<dbReference type="SUPFAM" id="SSF90123">
    <property type="entry name" value="ABC transporter transmembrane region"/>
    <property type="match status" value="2"/>
</dbReference>
<feature type="transmembrane region" description="Helical" evidence="11">
    <location>
        <begin position="82"/>
        <end position="100"/>
    </location>
</feature>
<evidence type="ECO:0000313" key="14">
    <source>
        <dbReference type="EMBL" id="OQD93797.1"/>
    </source>
</evidence>
<keyword evidence="15" id="KW-1185">Reference proteome</keyword>
<evidence type="ECO:0000313" key="15">
    <source>
        <dbReference type="Proteomes" id="UP000191612"/>
    </source>
</evidence>
<dbReference type="InterPro" id="IPR003593">
    <property type="entry name" value="AAA+_ATPase"/>
</dbReference>
<dbReference type="InterPro" id="IPR003439">
    <property type="entry name" value="ABC_transporter-like_ATP-bd"/>
</dbReference>
<comment type="caution">
    <text evidence="14">The sequence shown here is derived from an EMBL/GenBank/DDBJ whole genome shotgun (WGS) entry which is preliminary data.</text>
</comment>
<keyword evidence="6" id="KW-0547">Nucleotide-binding</keyword>
<reference evidence="15" key="1">
    <citation type="journal article" date="2017" name="Nat. Microbiol.">
        <title>Global analysis of biosynthetic gene clusters reveals vast potential of secondary metabolite production in Penicillium species.</title>
        <authorList>
            <person name="Nielsen J.C."/>
            <person name="Grijseels S."/>
            <person name="Prigent S."/>
            <person name="Ji B."/>
            <person name="Dainat J."/>
            <person name="Nielsen K.F."/>
            <person name="Frisvad J.C."/>
            <person name="Workman M."/>
            <person name="Nielsen J."/>
        </authorList>
    </citation>
    <scope>NUCLEOTIDE SEQUENCE [LARGE SCALE GENOMIC DNA]</scope>
    <source>
        <strain evidence="15">IBT 29525</strain>
    </source>
</reference>
<dbReference type="Pfam" id="PF00664">
    <property type="entry name" value="ABC_membrane"/>
    <property type="match status" value="2"/>
</dbReference>
<name>A0A1V6QXK4_9EURO</name>
<evidence type="ECO:0008006" key="16">
    <source>
        <dbReference type="Google" id="ProtNLM"/>
    </source>
</evidence>
<dbReference type="FunFam" id="1.20.1560.10:FF:000066">
    <property type="entry name" value="ABC multidrug transporter (Eurofung)"/>
    <property type="match status" value="1"/>
</dbReference>
<organism evidence="14 15">
    <name type="scientific">Penicillium solitum</name>
    <dbReference type="NCBI Taxonomy" id="60172"/>
    <lineage>
        <taxon>Eukaryota</taxon>
        <taxon>Fungi</taxon>
        <taxon>Dikarya</taxon>
        <taxon>Ascomycota</taxon>
        <taxon>Pezizomycotina</taxon>
        <taxon>Eurotiomycetes</taxon>
        <taxon>Eurotiomycetidae</taxon>
        <taxon>Eurotiales</taxon>
        <taxon>Aspergillaceae</taxon>
        <taxon>Penicillium</taxon>
    </lineage>
</organism>
<evidence type="ECO:0000256" key="7">
    <source>
        <dbReference type="ARBA" id="ARBA00022840"/>
    </source>
</evidence>
<dbReference type="InterPro" id="IPR036640">
    <property type="entry name" value="ABC1_TM_sf"/>
</dbReference>
<dbReference type="InterPro" id="IPR050173">
    <property type="entry name" value="ABC_transporter_C-like"/>
</dbReference>
<dbReference type="SUPFAM" id="SSF52540">
    <property type="entry name" value="P-loop containing nucleoside triphosphate hydrolases"/>
    <property type="match status" value="2"/>
</dbReference>
<evidence type="ECO:0000259" key="13">
    <source>
        <dbReference type="PROSITE" id="PS50929"/>
    </source>
</evidence>
<dbReference type="STRING" id="60172.A0A1V6QXK4"/>
<feature type="transmembrane region" description="Helical" evidence="11">
    <location>
        <begin position="941"/>
        <end position="969"/>
    </location>
</feature>
<dbReference type="InterPro" id="IPR017871">
    <property type="entry name" value="ABC_transporter-like_CS"/>
</dbReference>
<dbReference type="PROSITE" id="PS00211">
    <property type="entry name" value="ABC_TRANSPORTER_1"/>
    <property type="match status" value="2"/>
</dbReference>
<comment type="subcellular location">
    <subcellularLocation>
        <location evidence="1">Cell membrane</location>
        <topology evidence="1">Multi-pass membrane protein</topology>
    </subcellularLocation>
</comment>
<dbReference type="CDD" id="cd18579">
    <property type="entry name" value="ABC_6TM_ABCC_D1"/>
    <property type="match status" value="1"/>
</dbReference>
<keyword evidence="4" id="KW-1003">Cell membrane</keyword>
<dbReference type="PANTHER" id="PTHR24223">
    <property type="entry name" value="ATP-BINDING CASSETTE SUB-FAMILY C"/>
    <property type="match status" value="1"/>
</dbReference>
<evidence type="ECO:0000259" key="12">
    <source>
        <dbReference type="PROSITE" id="PS50893"/>
    </source>
</evidence>
<dbReference type="CDD" id="cd18580">
    <property type="entry name" value="ABC_6TM_ABCC_D2"/>
    <property type="match status" value="1"/>
</dbReference>
<feature type="transmembrane region" description="Helical" evidence="11">
    <location>
        <begin position="141"/>
        <end position="161"/>
    </location>
</feature>
<dbReference type="SMART" id="SM00382">
    <property type="entry name" value="AAA"/>
    <property type="match status" value="2"/>
</dbReference>